<organism evidence="2 3">
    <name type="scientific">Halteria grandinella</name>
    <dbReference type="NCBI Taxonomy" id="5974"/>
    <lineage>
        <taxon>Eukaryota</taxon>
        <taxon>Sar</taxon>
        <taxon>Alveolata</taxon>
        <taxon>Ciliophora</taxon>
        <taxon>Intramacronucleata</taxon>
        <taxon>Spirotrichea</taxon>
        <taxon>Stichotrichia</taxon>
        <taxon>Sporadotrichida</taxon>
        <taxon>Halteriidae</taxon>
        <taxon>Halteria</taxon>
    </lineage>
</organism>
<proteinExistence type="predicted"/>
<feature type="transmembrane region" description="Helical" evidence="1">
    <location>
        <begin position="60"/>
        <end position="83"/>
    </location>
</feature>
<protein>
    <recommendedName>
        <fullName evidence="4">Tetratricopeptide repeat protein</fullName>
    </recommendedName>
</protein>
<dbReference type="Pfam" id="PF14559">
    <property type="entry name" value="TPR_19"/>
    <property type="match status" value="1"/>
</dbReference>
<keyword evidence="1" id="KW-1133">Transmembrane helix</keyword>
<feature type="transmembrane region" description="Helical" evidence="1">
    <location>
        <begin position="12"/>
        <end position="32"/>
    </location>
</feature>
<sequence length="218" mass="25060">MFDQVEVSGPLWGRRIFAVSSGVTVPGFRAMTGVRMIARRYRVTALVVWPGLPQIWAGQVALGLTLSLFFAVLINLAVVSQWVYVRWFDDSTRQALWVVTGLLFSGMAAWTVIWAWKFHPERFQVEIESLYRESADHYLKGQWAQARDQLERLILLNPSDTEAHLRLARLLHRTGEPGLARRVLDQCRDTPGARTWWWEIDRMVESIAKKPASEAPDR</sequence>
<keyword evidence="3" id="KW-1185">Reference proteome</keyword>
<reference evidence="2" key="1">
    <citation type="submission" date="2019-06" db="EMBL/GenBank/DDBJ databases">
        <authorList>
            <person name="Zheng W."/>
        </authorList>
    </citation>
    <scope>NUCLEOTIDE SEQUENCE</scope>
    <source>
        <strain evidence="2">QDHG01</strain>
    </source>
</reference>
<evidence type="ECO:0008006" key="4">
    <source>
        <dbReference type="Google" id="ProtNLM"/>
    </source>
</evidence>
<evidence type="ECO:0000313" key="3">
    <source>
        <dbReference type="Proteomes" id="UP000785679"/>
    </source>
</evidence>
<evidence type="ECO:0000313" key="2">
    <source>
        <dbReference type="EMBL" id="TNV75069.1"/>
    </source>
</evidence>
<dbReference type="InterPro" id="IPR011990">
    <property type="entry name" value="TPR-like_helical_dom_sf"/>
</dbReference>
<dbReference type="AlphaFoldDB" id="A0A8J8NI08"/>
<comment type="caution">
    <text evidence="2">The sequence shown here is derived from an EMBL/GenBank/DDBJ whole genome shotgun (WGS) entry which is preliminary data.</text>
</comment>
<dbReference type="EMBL" id="RRYP01016510">
    <property type="protein sequence ID" value="TNV75069.1"/>
    <property type="molecule type" value="Genomic_DNA"/>
</dbReference>
<dbReference type="Proteomes" id="UP000785679">
    <property type="component" value="Unassembled WGS sequence"/>
</dbReference>
<keyword evidence="1" id="KW-0472">Membrane</keyword>
<keyword evidence="1" id="KW-0812">Transmembrane</keyword>
<accession>A0A8J8NI08</accession>
<feature type="transmembrane region" description="Helical" evidence="1">
    <location>
        <begin position="95"/>
        <end position="116"/>
    </location>
</feature>
<evidence type="ECO:0000256" key="1">
    <source>
        <dbReference type="SAM" id="Phobius"/>
    </source>
</evidence>
<dbReference type="SUPFAM" id="SSF48452">
    <property type="entry name" value="TPR-like"/>
    <property type="match status" value="1"/>
</dbReference>
<dbReference type="Gene3D" id="1.25.40.10">
    <property type="entry name" value="Tetratricopeptide repeat domain"/>
    <property type="match status" value="1"/>
</dbReference>
<name>A0A8J8NI08_HALGN</name>
<gene>
    <name evidence="2" type="ORF">FGO68_gene14601</name>
</gene>